<proteinExistence type="predicted"/>
<organism evidence="3 4">
    <name type="scientific">Aquirufa esocilacus</name>
    <dbReference type="NCBI Taxonomy" id="3096513"/>
    <lineage>
        <taxon>Bacteria</taxon>
        <taxon>Pseudomonadati</taxon>
        <taxon>Bacteroidota</taxon>
        <taxon>Cytophagia</taxon>
        <taxon>Cytophagales</taxon>
        <taxon>Flectobacillaceae</taxon>
        <taxon>Aquirufa</taxon>
    </lineage>
</organism>
<dbReference type="InterPro" id="IPR009739">
    <property type="entry name" value="LprI-like_N"/>
</dbReference>
<feature type="chain" id="PRO_5046755404" evidence="1">
    <location>
        <begin position="20"/>
        <end position="134"/>
    </location>
</feature>
<evidence type="ECO:0000259" key="2">
    <source>
        <dbReference type="Pfam" id="PF07007"/>
    </source>
</evidence>
<evidence type="ECO:0000313" key="4">
    <source>
        <dbReference type="Proteomes" id="UP001598019"/>
    </source>
</evidence>
<sequence>MKKTLTILFLCLCSSISYAQSQWDMTMESDREFKKADKELNVVYQKILTKYAKNTEFIKALRESERLWVKFRLAELNMRFPGTDKKYYGSVLPMCVNGLAERITKKRIAELKQWLKPQKDGEVCTGSIGDTTAD</sequence>
<dbReference type="EMBL" id="JBBKXX010000001">
    <property type="protein sequence ID" value="MFD3407593.1"/>
    <property type="molecule type" value="Genomic_DNA"/>
</dbReference>
<keyword evidence="4" id="KW-1185">Reference proteome</keyword>
<feature type="signal peptide" evidence="1">
    <location>
        <begin position="1"/>
        <end position="19"/>
    </location>
</feature>
<comment type="caution">
    <text evidence="3">The sequence shown here is derived from an EMBL/GenBank/DDBJ whole genome shotgun (WGS) entry which is preliminary data.</text>
</comment>
<evidence type="ECO:0000256" key="1">
    <source>
        <dbReference type="SAM" id="SignalP"/>
    </source>
</evidence>
<keyword evidence="1" id="KW-0732">Signal</keyword>
<feature type="domain" description="Lysozyme inhibitor LprI-like N-terminal" evidence="2">
    <location>
        <begin position="17"/>
        <end position="111"/>
    </location>
</feature>
<protein>
    <submittedName>
        <fullName evidence="3">Lysozyme inhibitor LprI family protein</fullName>
    </submittedName>
</protein>
<dbReference type="Gene3D" id="1.20.1270.180">
    <property type="match status" value="1"/>
</dbReference>
<dbReference type="Proteomes" id="UP001598019">
    <property type="component" value="Unassembled WGS sequence"/>
</dbReference>
<evidence type="ECO:0000313" key="3">
    <source>
        <dbReference type="EMBL" id="MFD3407593.1"/>
    </source>
</evidence>
<name>A0ABW6DG05_9BACT</name>
<accession>A0ABW6DG05</accession>
<dbReference type="RefSeq" id="WP_377980020.1">
    <property type="nucleotide sequence ID" value="NZ_JBBKXX010000001.1"/>
</dbReference>
<dbReference type="Pfam" id="PF07007">
    <property type="entry name" value="LprI"/>
    <property type="match status" value="1"/>
</dbReference>
<gene>
    <name evidence="3" type="ORF">SKC37_02900</name>
</gene>
<reference evidence="3 4" key="1">
    <citation type="submission" date="2024-03" db="EMBL/GenBank/DDBJ databases">
        <title>Aquirufa genome sequencing.</title>
        <authorList>
            <person name="Pitt A."/>
            <person name="Hahn M.W."/>
        </authorList>
    </citation>
    <scope>NUCLEOTIDE SEQUENCE [LARGE SCALE GENOMIC DNA]</scope>
    <source>
        <strain evidence="3 4">HETE-83D</strain>
    </source>
</reference>